<dbReference type="AlphaFoldDB" id="A0A160TK46"/>
<dbReference type="EMBL" id="CZQE01000069">
    <property type="protein sequence ID" value="CUS43649.1"/>
    <property type="molecule type" value="Genomic_DNA"/>
</dbReference>
<proteinExistence type="predicted"/>
<accession>A0A160TK46</accession>
<reference evidence="1" key="1">
    <citation type="submission" date="2015-10" db="EMBL/GenBank/DDBJ databases">
        <authorList>
            <person name="Gilbert D.G."/>
        </authorList>
    </citation>
    <scope>NUCLEOTIDE SEQUENCE</scope>
</reference>
<sequence length="56" mass="5748">MLAGTSRPTPFTFLMIELASGEGCEGVAEAARRLELATGDIQGAAEAIQRAGSPAR</sequence>
<name>A0A160TK46_9ZZZZ</name>
<protein>
    <submittedName>
        <fullName evidence="1">Uncharacterized protein</fullName>
    </submittedName>
</protein>
<organism evidence="1">
    <name type="scientific">hydrothermal vent metagenome</name>
    <dbReference type="NCBI Taxonomy" id="652676"/>
    <lineage>
        <taxon>unclassified sequences</taxon>
        <taxon>metagenomes</taxon>
        <taxon>ecological metagenomes</taxon>
    </lineage>
</organism>
<evidence type="ECO:0000313" key="1">
    <source>
        <dbReference type="EMBL" id="CUS43649.1"/>
    </source>
</evidence>
<gene>
    <name evidence="1" type="ORF">MGWOODY_Smn1304</name>
</gene>